<keyword evidence="4" id="KW-0804">Transcription</keyword>
<evidence type="ECO:0000259" key="8">
    <source>
        <dbReference type="PROSITE" id="PS50931"/>
    </source>
</evidence>
<dbReference type="PROSITE" id="PS50931">
    <property type="entry name" value="HTH_LYSR"/>
    <property type="match status" value="1"/>
</dbReference>
<gene>
    <name evidence="9" type="ORF">E2F50_02905</name>
</gene>
<reference evidence="9 10" key="1">
    <citation type="submission" date="2019-03" db="EMBL/GenBank/DDBJ databases">
        <title>Rhizobium sp. nov., an bacterium isolated from biocrust in Mu Us Desert.</title>
        <authorList>
            <person name="Lixiong L."/>
        </authorList>
    </citation>
    <scope>NUCLEOTIDE SEQUENCE [LARGE SCALE GENOMIC DNA]</scope>
    <source>
        <strain evidence="9 10">SPY-1</strain>
    </source>
</reference>
<organism evidence="9 10">
    <name type="scientific">Rhizobium deserti</name>
    <dbReference type="NCBI Taxonomy" id="2547961"/>
    <lineage>
        <taxon>Bacteria</taxon>
        <taxon>Pseudomonadati</taxon>
        <taxon>Pseudomonadota</taxon>
        <taxon>Alphaproteobacteria</taxon>
        <taxon>Hyphomicrobiales</taxon>
        <taxon>Rhizobiaceae</taxon>
        <taxon>Rhizobium/Agrobacterium group</taxon>
        <taxon>Rhizobium</taxon>
    </lineage>
</organism>
<comment type="similarity">
    <text evidence="1">Belongs to the LysR transcriptional regulatory family.</text>
</comment>
<feature type="domain" description="HTH lysR-type" evidence="8">
    <location>
        <begin position="7"/>
        <end position="64"/>
    </location>
</feature>
<name>A0A4R5UMT5_9HYPH</name>
<dbReference type="SUPFAM" id="SSF53850">
    <property type="entry name" value="Periplasmic binding protein-like II"/>
    <property type="match status" value="1"/>
</dbReference>
<dbReference type="PRINTS" id="PR00039">
    <property type="entry name" value="HTHLYSR"/>
</dbReference>
<dbReference type="GO" id="GO:0043565">
    <property type="term" value="F:sequence-specific DNA binding"/>
    <property type="evidence" value="ECO:0007669"/>
    <property type="project" value="TreeGrafter"/>
</dbReference>
<evidence type="ECO:0000256" key="7">
    <source>
        <dbReference type="ARBA" id="ARBA00083243"/>
    </source>
</evidence>
<comment type="caution">
    <text evidence="9">The sequence shown here is derived from an EMBL/GenBank/DDBJ whole genome shotgun (WGS) entry which is preliminary data.</text>
</comment>
<dbReference type="Proteomes" id="UP000295238">
    <property type="component" value="Unassembled WGS sequence"/>
</dbReference>
<evidence type="ECO:0000256" key="2">
    <source>
        <dbReference type="ARBA" id="ARBA00023015"/>
    </source>
</evidence>
<dbReference type="CDD" id="cd08432">
    <property type="entry name" value="PBP2_GcdR_TrpI_HvrB_AmpR_like"/>
    <property type="match status" value="1"/>
</dbReference>
<dbReference type="GO" id="GO:0006351">
    <property type="term" value="P:DNA-templated transcription"/>
    <property type="evidence" value="ECO:0007669"/>
    <property type="project" value="TreeGrafter"/>
</dbReference>
<keyword evidence="10" id="KW-1185">Reference proteome</keyword>
<evidence type="ECO:0000256" key="3">
    <source>
        <dbReference type="ARBA" id="ARBA00023125"/>
    </source>
</evidence>
<dbReference type="SUPFAM" id="SSF46785">
    <property type="entry name" value="Winged helix' DNA-binding domain"/>
    <property type="match status" value="1"/>
</dbReference>
<dbReference type="AlphaFoldDB" id="A0A4R5UMT5"/>
<evidence type="ECO:0000256" key="5">
    <source>
        <dbReference type="ARBA" id="ARBA00054626"/>
    </source>
</evidence>
<dbReference type="EMBL" id="SMTL01000001">
    <property type="protein sequence ID" value="TDK39099.1"/>
    <property type="molecule type" value="Genomic_DNA"/>
</dbReference>
<evidence type="ECO:0000256" key="6">
    <source>
        <dbReference type="ARBA" id="ARBA00067332"/>
    </source>
</evidence>
<dbReference type="Gene3D" id="1.10.10.10">
    <property type="entry name" value="Winged helix-like DNA-binding domain superfamily/Winged helix DNA-binding domain"/>
    <property type="match status" value="1"/>
</dbReference>
<evidence type="ECO:0000256" key="4">
    <source>
        <dbReference type="ARBA" id="ARBA00023163"/>
    </source>
</evidence>
<dbReference type="Pfam" id="PF00126">
    <property type="entry name" value="HTH_1"/>
    <property type="match status" value="1"/>
</dbReference>
<evidence type="ECO:0000313" key="10">
    <source>
        <dbReference type="Proteomes" id="UP000295238"/>
    </source>
</evidence>
<keyword evidence="3" id="KW-0238">DNA-binding</keyword>
<dbReference type="Pfam" id="PF03466">
    <property type="entry name" value="LysR_substrate"/>
    <property type="match status" value="1"/>
</dbReference>
<dbReference type="OrthoDB" id="9793571at2"/>
<dbReference type="GO" id="GO:0003700">
    <property type="term" value="F:DNA-binding transcription factor activity"/>
    <property type="evidence" value="ECO:0007669"/>
    <property type="project" value="InterPro"/>
</dbReference>
<evidence type="ECO:0000313" key="9">
    <source>
        <dbReference type="EMBL" id="TDK39099.1"/>
    </source>
</evidence>
<dbReference type="InterPro" id="IPR036390">
    <property type="entry name" value="WH_DNA-bd_sf"/>
</dbReference>
<dbReference type="InterPro" id="IPR036388">
    <property type="entry name" value="WH-like_DNA-bd_sf"/>
</dbReference>
<dbReference type="FunFam" id="1.10.10.10:FF:000001">
    <property type="entry name" value="LysR family transcriptional regulator"/>
    <property type="match status" value="1"/>
</dbReference>
<comment type="function">
    <text evidence="5">Transcriptional regulator of the ttuABCDE tartrate utilization operon.</text>
</comment>
<dbReference type="RefSeq" id="WP_133314548.1">
    <property type="nucleotide sequence ID" value="NZ_SMTL01000001.1"/>
</dbReference>
<dbReference type="InterPro" id="IPR058163">
    <property type="entry name" value="LysR-type_TF_proteobact-type"/>
</dbReference>
<dbReference type="InterPro" id="IPR000847">
    <property type="entry name" value="LysR_HTH_N"/>
</dbReference>
<dbReference type="InterPro" id="IPR005119">
    <property type="entry name" value="LysR_subst-bd"/>
</dbReference>
<accession>A0A4R5UMT5</accession>
<dbReference type="PANTHER" id="PTHR30537:SF74">
    <property type="entry name" value="HTH-TYPE TRANSCRIPTIONAL REGULATOR TRPI"/>
    <property type="match status" value="1"/>
</dbReference>
<dbReference type="Gene3D" id="3.40.190.10">
    <property type="entry name" value="Periplasmic binding protein-like II"/>
    <property type="match status" value="2"/>
</dbReference>
<proteinExistence type="inferred from homology"/>
<protein>
    <recommendedName>
        <fullName evidence="6">HTH-type transcriptional regulator TtuA</fullName>
    </recommendedName>
    <alternativeName>
        <fullName evidence="7">Tartrate utilization transcriptional regulator</fullName>
    </alternativeName>
</protein>
<evidence type="ECO:0000256" key="1">
    <source>
        <dbReference type="ARBA" id="ARBA00009437"/>
    </source>
</evidence>
<keyword evidence="2" id="KW-0805">Transcription regulation</keyword>
<sequence>MKLSLRFPLNALRVFEAVARLENFTRAAEELGMTQTAVSYQIKLLEEHLGDTVFIRRPRALQLTETGENLLPKVAEAFSLLTEAVQAARGTADETLEIHSTPTFASHWLVRHIGDFQLQHPNIAVRLVRHSGRNDDMEPPPTDVAIRIGAKPWDGLVCHALLKMTYTPMLTPDLADSIGGISEPADLLKLPWISNSKGFWRDWFQAAGLQNVDVRQMQLDTFGALDLEANAALAGHGVAILSPFLFAAELLSGRLVQPFDICLDDNKTYWLCYPPARKNAAKIKAFATWLQAAIARDMARSPSQAALPAA</sequence>
<dbReference type="PANTHER" id="PTHR30537">
    <property type="entry name" value="HTH-TYPE TRANSCRIPTIONAL REGULATOR"/>
    <property type="match status" value="1"/>
</dbReference>